<feature type="transmembrane region" description="Helical" evidence="7">
    <location>
        <begin position="184"/>
        <end position="202"/>
    </location>
</feature>
<feature type="transmembrane region" description="Helical" evidence="7">
    <location>
        <begin position="27"/>
        <end position="51"/>
    </location>
</feature>
<evidence type="ECO:0000256" key="3">
    <source>
        <dbReference type="ARBA" id="ARBA00022475"/>
    </source>
</evidence>
<feature type="transmembrane region" description="Helical" evidence="7">
    <location>
        <begin position="301"/>
        <end position="321"/>
    </location>
</feature>
<feature type="transmembrane region" description="Helical" evidence="7">
    <location>
        <begin position="395"/>
        <end position="414"/>
    </location>
</feature>
<feature type="transmembrane region" description="Helical" evidence="7">
    <location>
        <begin position="327"/>
        <end position="349"/>
    </location>
</feature>
<evidence type="ECO:0000256" key="1">
    <source>
        <dbReference type="ARBA" id="ARBA00004651"/>
    </source>
</evidence>
<proteinExistence type="predicted"/>
<keyword evidence="5 7" id="KW-1133">Transmembrane helix</keyword>
<keyword evidence="4 7" id="KW-0812">Transmembrane</keyword>
<dbReference type="InterPro" id="IPR036259">
    <property type="entry name" value="MFS_trans_sf"/>
</dbReference>
<feature type="transmembrane region" description="Helical" evidence="7">
    <location>
        <begin position="120"/>
        <end position="144"/>
    </location>
</feature>
<dbReference type="Gene3D" id="1.20.1250.20">
    <property type="entry name" value="MFS general substrate transporter like domains"/>
    <property type="match status" value="1"/>
</dbReference>
<evidence type="ECO:0000256" key="2">
    <source>
        <dbReference type="ARBA" id="ARBA00022448"/>
    </source>
</evidence>
<dbReference type="PANTHER" id="PTHR23513:SF6">
    <property type="entry name" value="MAJOR FACILITATOR SUPERFAMILY ASSOCIATED DOMAIN-CONTAINING PROTEIN"/>
    <property type="match status" value="1"/>
</dbReference>
<evidence type="ECO:0000256" key="4">
    <source>
        <dbReference type="ARBA" id="ARBA00022692"/>
    </source>
</evidence>
<evidence type="ECO:0000256" key="7">
    <source>
        <dbReference type="SAM" id="Phobius"/>
    </source>
</evidence>
<keyword evidence="3" id="KW-1003">Cell membrane</keyword>
<feature type="transmembrane region" description="Helical" evidence="7">
    <location>
        <begin position="57"/>
        <end position="78"/>
    </location>
</feature>
<dbReference type="CDD" id="cd06173">
    <property type="entry name" value="MFS_MefA_like"/>
    <property type="match status" value="1"/>
</dbReference>
<dbReference type="EMBL" id="CP157483">
    <property type="protein sequence ID" value="XBO45146.1"/>
    <property type="molecule type" value="Genomic_DNA"/>
</dbReference>
<feature type="transmembrane region" description="Helical" evidence="7">
    <location>
        <begin position="274"/>
        <end position="294"/>
    </location>
</feature>
<reference evidence="8" key="1">
    <citation type="submission" date="2024-05" db="EMBL/GenBank/DDBJ databases">
        <authorList>
            <person name="Kim S."/>
            <person name="Heo J."/>
            <person name="Choi H."/>
            <person name="Choi Y."/>
            <person name="Kwon S.-W."/>
            <person name="Kim Y."/>
        </authorList>
    </citation>
    <scope>NUCLEOTIDE SEQUENCE</scope>
    <source>
        <strain evidence="8">KACC 23699</strain>
    </source>
</reference>
<name>A0AAU7JY40_9MICO</name>
<feature type="transmembrane region" description="Helical" evidence="7">
    <location>
        <begin position="243"/>
        <end position="262"/>
    </location>
</feature>
<dbReference type="AlphaFoldDB" id="A0AAU7JY40"/>
<dbReference type="RefSeq" id="WP_406832634.1">
    <property type="nucleotide sequence ID" value="NZ_CP157483.1"/>
</dbReference>
<evidence type="ECO:0000313" key="8">
    <source>
        <dbReference type="EMBL" id="XBO45146.1"/>
    </source>
</evidence>
<protein>
    <submittedName>
        <fullName evidence="8">MFS transporter</fullName>
    </submittedName>
</protein>
<keyword evidence="6 7" id="KW-0472">Membrane</keyword>
<evidence type="ECO:0000256" key="6">
    <source>
        <dbReference type="ARBA" id="ARBA00023136"/>
    </source>
</evidence>
<dbReference type="PANTHER" id="PTHR23513">
    <property type="entry name" value="INTEGRAL MEMBRANE EFFLUX PROTEIN-RELATED"/>
    <property type="match status" value="1"/>
</dbReference>
<sequence>MTDEGAGATVRAQHVDGRLRDDRDFRLYWLARIVSLTGSLITVVAMPVLVYTLTGSAALTALTATLDALPYLLIGLFAGALSDRWNRQRVMVAADLVNVVVIGSVPVAHFLGVLTVPHVLAAGFVAQCLFTFFDGANFGALPVLVGRERVGDANAAIWGVGGVLDLVVPAGVGLALAVVHPSTLLAVDALTFLGSALLVRSIRRALSSTRDHRDPLRPRVVLRDVREGVRFLWSHDGVRSQTVVGMLQSTGGAGFVALFVPWADQVLHIGTSGWRFGLVFAVWGVGGVLASALVSPLTRRYSVAMVTLGAIPVSAAAGIATALVTDWVLASIGMVVWGIAYQLVLITSLTYRMQVTPEHLLGRVNTAGRMLSWGLGWTLGSVAGGALAAATSVHVAMVSLVSVGVLAAVFAWWSPLRQIAAHPRVVNGTPA</sequence>
<comment type="subcellular location">
    <subcellularLocation>
        <location evidence="1">Cell membrane</location>
        <topology evidence="1">Multi-pass membrane protein</topology>
    </subcellularLocation>
</comment>
<dbReference type="GO" id="GO:0005886">
    <property type="term" value="C:plasma membrane"/>
    <property type="evidence" value="ECO:0007669"/>
    <property type="project" value="UniProtKB-SubCell"/>
</dbReference>
<gene>
    <name evidence="8" type="ORF">ABEG17_07365</name>
</gene>
<dbReference type="SUPFAM" id="SSF103473">
    <property type="entry name" value="MFS general substrate transporter"/>
    <property type="match status" value="1"/>
</dbReference>
<feature type="transmembrane region" description="Helical" evidence="7">
    <location>
        <begin position="370"/>
        <end position="389"/>
    </location>
</feature>
<organism evidence="8">
    <name type="scientific">Pedococcus sp. KACC 23699</name>
    <dbReference type="NCBI Taxonomy" id="3149228"/>
    <lineage>
        <taxon>Bacteria</taxon>
        <taxon>Bacillati</taxon>
        <taxon>Actinomycetota</taxon>
        <taxon>Actinomycetes</taxon>
        <taxon>Micrococcales</taxon>
        <taxon>Intrasporangiaceae</taxon>
        <taxon>Pedococcus</taxon>
    </lineage>
</organism>
<dbReference type="Pfam" id="PF05977">
    <property type="entry name" value="MFS_3"/>
    <property type="match status" value="1"/>
</dbReference>
<feature type="transmembrane region" description="Helical" evidence="7">
    <location>
        <begin position="90"/>
        <end position="114"/>
    </location>
</feature>
<feature type="transmembrane region" description="Helical" evidence="7">
    <location>
        <begin position="156"/>
        <end position="178"/>
    </location>
</feature>
<accession>A0AAU7JY40</accession>
<keyword evidence="2" id="KW-0813">Transport</keyword>
<dbReference type="InterPro" id="IPR010290">
    <property type="entry name" value="TM_effector"/>
</dbReference>
<evidence type="ECO:0000256" key="5">
    <source>
        <dbReference type="ARBA" id="ARBA00022989"/>
    </source>
</evidence>